<keyword evidence="9" id="KW-0325">Glycoprotein</keyword>
<evidence type="ECO:0000256" key="11">
    <source>
        <dbReference type="ARBA" id="ARBA00023316"/>
    </source>
</evidence>
<keyword evidence="5 16" id="KW-0378">Hydrolase</keyword>
<dbReference type="Pfam" id="PF00150">
    <property type="entry name" value="Cellulase"/>
    <property type="match status" value="1"/>
</dbReference>
<comment type="catalytic activity">
    <reaction evidence="12">
        <text>Successive hydrolysis of beta-D-glucose units from the non-reducing ends of (1-&gt;3)-beta-D-glucans, releasing alpha-glucose.</text>
        <dbReference type="EC" id="3.2.1.58"/>
    </reaction>
</comment>
<comment type="subcellular location">
    <subcellularLocation>
        <location evidence="1">Cell membrane</location>
        <topology evidence="1">Single-pass type II membrane protein</topology>
    </subcellularLocation>
</comment>
<keyword evidence="4" id="KW-0812">Transmembrane</keyword>
<dbReference type="GO" id="GO:0009251">
    <property type="term" value="P:glucan catabolic process"/>
    <property type="evidence" value="ECO:0007669"/>
    <property type="project" value="TreeGrafter"/>
</dbReference>
<evidence type="ECO:0000256" key="1">
    <source>
        <dbReference type="ARBA" id="ARBA00004401"/>
    </source>
</evidence>
<dbReference type="EnsemblProtists" id="PYU1_T013744">
    <property type="protein sequence ID" value="PYU1_T013744"/>
    <property type="gene ID" value="PYU1_G013715"/>
</dbReference>
<dbReference type="InParanoid" id="K3X945"/>
<keyword evidence="8" id="KW-0472">Membrane</keyword>
<dbReference type="Proteomes" id="UP000019132">
    <property type="component" value="Unassembled WGS sequence"/>
</dbReference>
<keyword evidence="6" id="KW-0735">Signal-anchor</keyword>
<dbReference type="GO" id="GO:0071555">
    <property type="term" value="P:cell wall organization"/>
    <property type="evidence" value="ECO:0007669"/>
    <property type="project" value="UniProtKB-KW"/>
</dbReference>
<dbReference type="VEuPathDB" id="FungiDB:PYU1_G013715"/>
<dbReference type="EMBL" id="GL376586">
    <property type="status" value="NOT_ANNOTATED_CDS"/>
    <property type="molecule type" value="Genomic_DNA"/>
</dbReference>
<keyword evidence="19" id="KW-1185">Reference proteome</keyword>
<dbReference type="InterPro" id="IPR050386">
    <property type="entry name" value="Glycosyl_hydrolase_5"/>
</dbReference>
<evidence type="ECO:0000256" key="8">
    <source>
        <dbReference type="ARBA" id="ARBA00023136"/>
    </source>
</evidence>
<keyword evidence="7" id="KW-1133">Transmembrane helix</keyword>
<proteinExistence type="inferred from homology"/>
<dbReference type="STRING" id="431595.K3X945"/>
<dbReference type="OMA" id="GWDMQDL"/>
<evidence type="ECO:0000259" key="17">
    <source>
        <dbReference type="Pfam" id="PF00150"/>
    </source>
</evidence>
<keyword evidence="3" id="KW-1003">Cell membrane</keyword>
<evidence type="ECO:0000256" key="12">
    <source>
        <dbReference type="ARBA" id="ARBA00036824"/>
    </source>
</evidence>
<evidence type="ECO:0000313" key="19">
    <source>
        <dbReference type="Proteomes" id="UP000019132"/>
    </source>
</evidence>
<dbReference type="InterPro" id="IPR001547">
    <property type="entry name" value="Glyco_hydro_5"/>
</dbReference>
<keyword evidence="11" id="KW-0961">Cell wall biogenesis/degradation</keyword>
<keyword evidence="10 16" id="KW-0326">Glycosidase</keyword>
<dbReference type="PANTHER" id="PTHR31297:SF34">
    <property type="entry name" value="GLUCAN 1,3-BETA-GLUCOSIDASE 2"/>
    <property type="match status" value="1"/>
</dbReference>
<dbReference type="GO" id="GO:0005886">
    <property type="term" value="C:plasma membrane"/>
    <property type="evidence" value="ECO:0007669"/>
    <property type="project" value="UniProtKB-SubCell"/>
</dbReference>
<evidence type="ECO:0000313" key="18">
    <source>
        <dbReference type="EnsemblProtists" id="PYU1_T013744"/>
    </source>
</evidence>
<dbReference type="HOGENOM" id="CLU_004624_5_0_1"/>
<dbReference type="eggNOG" id="KOG0029">
    <property type="taxonomic scope" value="Eukaryota"/>
</dbReference>
<dbReference type="EC" id="3.2.1.58" evidence="14"/>
<dbReference type="GO" id="GO:0009986">
    <property type="term" value="C:cell surface"/>
    <property type="evidence" value="ECO:0007669"/>
    <property type="project" value="TreeGrafter"/>
</dbReference>
<evidence type="ECO:0000256" key="3">
    <source>
        <dbReference type="ARBA" id="ARBA00022475"/>
    </source>
</evidence>
<comment type="similarity">
    <text evidence="2 16">Belongs to the glycosyl hydrolase 5 (cellulase A) family.</text>
</comment>
<protein>
    <recommendedName>
        <fullName evidence="14">glucan 1,3-beta-glucosidase</fullName>
        <ecNumber evidence="14">3.2.1.58</ecNumber>
    </recommendedName>
    <alternativeName>
        <fullName evidence="15">Exo-1,3-beta-glucanase D</fullName>
    </alternativeName>
</protein>
<evidence type="ECO:0000256" key="10">
    <source>
        <dbReference type="ARBA" id="ARBA00023295"/>
    </source>
</evidence>
<comment type="function">
    <text evidence="13">Glucosidase involved in the degradation of cellulosic biomass. Active on lichenan.</text>
</comment>
<sequence length="370" mass="42937">MVAHENSLQARIRRGEIPCRGANVGGWLVAESWMTWDSVIWENVPPEISCQGEFATMKFLGHDRGDARFEAHRSTWIREDDIAEMKRFGLNTVRVPVGFWLMGYDPTDVSNKQEWKVFAPNALKFLDQLVNKWSVRHDMAVLIDIHAAKGSQNGRDHSAAPTSGVKYWSEYPENVENTMQFACFLAARYHHSPSFFGLGLLNEPEYPVDQNVLRDYYTRTYNAIRSTGNDCVLVVAPMLTEQRPPFMEDFMNFPQFFNVWHEWHPYFLWGYEGQSKHQVLHAVQQYANQVLAWQGNWLLISEWSLASPDSAFRAEDREGLQRLAAAQLKSFEHAHSGWTFWSWRHSDDGHNKPTAWSLRQLMREGILKLE</sequence>
<dbReference type="GO" id="GO:0005576">
    <property type="term" value="C:extracellular region"/>
    <property type="evidence" value="ECO:0007669"/>
    <property type="project" value="TreeGrafter"/>
</dbReference>
<evidence type="ECO:0000256" key="6">
    <source>
        <dbReference type="ARBA" id="ARBA00022968"/>
    </source>
</evidence>
<dbReference type="GO" id="GO:0004338">
    <property type="term" value="F:glucan exo-1,3-beta-glucosidase activity"/>
    <property type="evidence" value="ECO:0007669"/>
    <property type="project" value="UniProtKB-EC"/>
</dbReference>
<reference evidence="19" key="2">
    <citation type="submission" date="2010-04" db="EMBL/GenBank/DDBJ databases">
        <authorList>
            <person name="Buell R."/>
            <person name="Hamilton J."/>
            <person name="Hostetler J."/>
        </authorList>
    </citation>
    <scope>NUCLEOTIDE SEQUENCE [LARGE SCALE GENOMIC DNA]</scope>
    <source>
        <strain evidence="19">DAOM:BR144</strain>
    </source>
</reference>
<dbReference type="FunFam" id="3.20.20.80:FF:000113">
    <property type="entry name" value="Glucan 1,3-beta-glucosidase"/>
    <property type="match status" value="1"/>
</dbReference>
<name>K3X945_GLOUD</name>
<reference evidence="18" key="3">
    <citation type="submission" date="2015-02" db="UniProtKB">
        <authorList>
            <consortium name="EnsemblProtists"/>
        </authorList>
    </citation>
    <scope>IDENTIFICATION</scope>
    <source>
        <strain evidence="18">DAOM BR144</strain>
    </source>
</reference>
<evidence type="ECO:0000256" key="13">
    <source>
        <dbReference type="ARBA" id="ARBA00037126"/>
    </source>
</evidence>
<dbReference type="InterPro" id="IPR017853">
    <property type="entry name" value="GH"/>
</dbReference>
<dbReference type="PANTHER" id="PTHR31297">
    <property type="entry name" value="GLUCAN ENDO-1,6-BETA-GLUCOSIDASE B"/>
    <property type="match status" value="1"/>
</dbReference>
<reference evidence="19" key="1">
    <citation type="journal article" date="2010" name="Genome Biol.">
        <title>Genome sequence of the necrotrophic plant pathogen Pythium ultimum reveals original pathogenicity mechanisms and effector repertoire.</title>
        <authorList>
            <person name="Levesque C.A."/>
            <person name="Brouwer H."/>
            <person name="Cano L."/>
            <person name="Hamilton J.P."/>
            <person name="Holt C."/>
            <person name="Huitema E."/>
            <person name="Raffaele S."/>
            <person name="Robideau G.P."/>
            <person name="Thines M."/>
            <person name="Win J."/>
            <person name="Zerillo M.M."/>
            <person name="Beakes G.W."/>
            <person name="Boore J.L."/>
            <person name="Busam D."/>
            <person name="Dumas B."/>
            <person name="Ferriera S."/>
            <person name="Fuerstenberg S.I."/>
            <person name="Gachon C.M."/>
            <person name="Gaulin E."/>
            <person name="Govers F."/>
            <person name="Grenville-Briggs L."/>
            <person name="Horner N."/>
            <person name="Hostetler J."/>
            <person name="Jiang R.H."/>
            <person name="Johnson J."/>
            <person name="Krajaejun T."/>
            <person name="Lin H."/>
            <person name="Meijer H.J."/>
            <person name="Moore B."/>
            <person name="Morris P."/>
            <person name="Phuntmart V."/>
            <person name="Puiu D."/>
            <person name="Shetty J."/>
            <person name="Stajich J.E."/>
            <person name="Tripathy S."/>
            <person name="Wawra S."/>
            <person name="van West P."/>
            <person name="Whitty B.R."/>
            <person name="Coutinho P.M."/>
            <person name="Henrissat B."/>
            <person name="Martin F."/>
            <person name="Thomas P.D."/>
            <person name="Tyler B.M."/>
            <person name="De Vries R.P."/>
            <person name="Kamoun S."/>
            <person name="Yandell M."/>
            <person name="Tisserat N."/>
            <person name="Buell C.R."/>
        </authorList>
    </citation>
    <scope>NUCLEOTIDE SEQUENCE</scope>
    <source>
        <strain evidence="19">DAOM:BR144</strain>
    </source>
</reference>
<accession>K3X945</accession>
<dbReference type="Gene3D" id="3.20.20.80">
    <property type="entry name" value="Glycosidases"/>
    <property type="match status" value="1"/>
</dbReference>
<organism evidence="18 19">
    <name type="scientific">Globisporangium ultimum (strain ATCC 200006 / CBS 805.95 / DAOM BR144)</name>
    <name type="common">Pythium ultimum</name>
    <dbReference type="NCBI Taxonomy" id="431595"/>
    <lineage>
        <taxon>Eukaryota</taxon>
        <taxon>Sar</taxon>
        <taxon>Stramenopiles</taxon>
        <taxon>Oomycota</taxon>
        <taxon>Peronosporomycetes</taxon>
        <taxon>Pythiales</taxon>
        <taxon>Pythiaceae</taxon>
        <taxon>Globisporangium</taxon>
    </lineage>
</organism>
<evidence type="ECO:0000256" key="9">
    <source>
        <dbReference type="ARBA" id="ARBA00023180"/>
    </source>
</evidence>
<evidence type="ECO:0000256" key="4">
    <source>
        <dbReference type="ARBA" id="ARBA00022692"/>
    </source>
</evidence>
<evidence type="ECO:0000256" key="5">
    <source>
        <dbReference type="ARBA" id="ARBA00022801"/>
    </source>
</evidence>
<evidence type="ECO:0000256" key="2">
    <source>
        <dbReference type="ARBA" id="ARBA00005641"/>
    </source>
</evidence>
<evidence type="ECO:0000256" key="16">
    <source>
        <dbReference type="RuleBase" id="RU361153"/>
    </source>
</evidence>
<evidence type="ECO:0000256" key="15">
    <source>
        <dbReference type="ARBA" id="ARBA00041260"/>
    </source>
</evidence>
<dbReference type="AlphaFoldDB" id="K3X945"/>
<evidence type="ECO:0000256" key="7">
    <source>
        <dbReference type="ARBA" id="ARBA00022989"/>
    </source>
</evidence>
<dbReference type="SUPFAM" id="SSF51445">
    <property type="entry name" value="(Trans)glycosidases"/>
    <property type="match status" value="1"/>
</dbReference>
<feature type="domain" description="Glycoside hydrolase family 5" evidence="17">
    <location>
        <begin position="76"/>
        <end position="345"/>
    </location>
</feature>
<evidence type="ECO:0000256" key="14">
    <source>
        <dbReference type="ARBA" id="ARBA00038929"/>
    </source>
</evidence>